<accession>A0ABQ8GW30</accession>
<comment type="caution">
    <text evidence="2">The sequence shown here is derived from an EMBL/GenBank/DDBJ whole genome shotgun (WGS) entry which is preliminary data.</text>
</comment>
<name>A0ABQ8GW30_9PEZI</name>
<dbReference type="Proteomes" id="UP000774617">
    <property type="component" value="Unassembled WGS sequence"/>
</dbReference>
<keyword evidence="3" id="KW-1185">Reference proteome</keyword>
<feature type="compositionally biased region" description="Low complexity" evidence="1">
    <location>
        <begin position="141"/>
        <end position="159"/>
    </location>
</feature>
<dbReference type="EMBL" id="JAGTJR010000001">
    <property type="protein sequence ID" value="KAH7064542.1"/>
    <property type="molecule type" value="Genomic_DNA"/>
</dbReference>
<feature type="compositionally biased region" description="Polar residues" evidence="1">
    <location>
        <begin position="119"/>
        <end position="130"/>
    </location>
</feature>
<evidence type="ECO:0000256" key="1">
    <source>
        <dbReference type="SAM" id="MobiDB-lite"/>
    </source>
</evidence>
<feature type="region of interest" description="Disordered" evidence="1">
    <location>
        <begin position="112"/>
        <end position="159"/>
    </location>
</feature>
<evidence type="ECO:0000313" key="2">
    <source>
        <dbReference type="EMBL" id="KAH7064542.1"/>
    </source>
</evidence>
<protein>
    <submittedName>
        <fullName evidence="2">Uncharacterized protein</fullName>
    </submittedName>
</protein>
<organism evidence="2 3">
    <name type="scientific">Macrophomina phaseolina</name>
    <dbReference type="NCBI Taxonomy" id="35725"/>
    <lineage>
        <taxon>Eukaryota</taxon>
        <taxon>Fungi</taxon>
        <taxon>Dikarya</taxon>
        <taxon>Ascomycota</taxon>
        <taxon>Pezizomycotina</taxon>
        <taxon>Dothideomycetes</taxon>
        <taxon>Dothideomycetes incertae sedis</taxon>
        <taxon>Botryosphaeriales</taxon>
        <taxon>Botryosphaeriaceae</taxon>
        <taxon>Macrophomina</taxon>
    </lineage>
</organism>
<evidence type="ECO:0000313" key="3">
    <source>
        <dbReference type="Proteomes" id="UP000774617"/>
    </source>
</evidence>
<gene>
    <name evidence="2" type="ORF">B0J12DRAFT_636884</name>
</gene>
<reference evidence="2 3" key="1">
    <citation type="journal article" date="2021" name="Nat. Commun.">
        <title>Genetic determinants of endophytism in the Arabidopsis root mycobiome.</title>
        <authorList>
            <person name="Mesny F."/>
            <person name="Miyauchi S."/>
            <person name="Thiergart T."/>
            <person name="Pickel B."/>
            <person name="Atanasova L."/>
            <person name="Karlsson M."/>
            <person name="Huettel B."/>
            <person name="Barry K.W."/>
            <person name="Haridas S."/>
            <person name="Chen C."/>
            <person name="Bauer D."/>
            <person name="Andreopoulos W."/>
            <person name="Pangilinan J."/>
            <person name="LaButti K."/>
            <person name="Riley R."/>
            <person name="Lipzen A."/>
            <person name="Clum A."/>
            <person name="Drula E."/>
            <person name="Henrissat B."/>
            <person name="Kohler A."/>
            <person name="Grigoriev I.V."/>
            <person name="Martin F.M."/>
            <person name="Hacquard S."/>
        </authorList>
    </citation>
    <scope>NUCLEOTIDE SEQUENCE [LARGE SCALE GENOMIC DNA]</scope>
    <source>
        <strain evidence="2 3">MPI-SDFR-AT-0080</strain>
    </source>
</reference>
<proteinExistence type="predicted"/>
<feature type="region of interest" description="Disordered" evidence="1">
    <location>
        <begin position="13"/>
        <end position="50"/>
    </location>
</feature>
<sequence length="255" mass="28077">MYLTEELFETAGADRPFYPPSKQAMGDGHHHEQHPADGLGKRKRNGDDYTASTVPVKNLKIYSAHHHLLHHHPVDYPPPPHTHCLYPDPKPFYTLSPLRRKQRALAQPRPSLYPRATTYPRSAHNQTDRISQPPPRASVNTTAISSSLPPTATPTAAPASTNVDLTPCHSCHRAPKQKTDLDNYDNCAACAGRTCYICMRMCSGPRCGGRKICRTCCLERGEEGETWCFACEQDIVYEGNGATGGLGGDQDVVMG</sequence>